<evidence type="ECO:0000313" key="2">
    <source>
        <dbReference type="EMBL" id="ADZ71558.1"/>
    </source>
</evidence>
<evidence type="ECO:0000313" key="3">
    <source>
        <dbReference type="Proteomes" id="UP000008130"/>
    </source>
</evidence>
<dbReference type="AlphaFoldDB" id="F2IWY1"/>
<protein>
    <submittedName>
        <fullName evidence="2">Uncharacterized protein</fullName>
    </submittedName>
</protein>
<organism evidence="2 3">
    <name type="scientific">Polymorphum gilvum (strain LMG 25793 / CGMCC 1.9160 / SL003B-26A1)</name>
    <dbReference type="NCBI Taxonomy" id="991905"/>
    <lineage>
        <taxon>Bacteria</taxon>
        <taxon>Pseudomonadati</taxon>
        <taxon>Pseudomonadota</taxon>
        <taxon>Alphaproteobacteria</taxon>
        <taxon>Rhodobacterales</taxon>
        <taxon>Paracoccaceae</taxon>
        <taxon>Polymorphum</taxon>
    </lineage>
</organism>
<keyword evidence="3" id="KW-1185">Reference proteome</keyword>
<proteinExistence type="predicted"/>
<feature type="region of interest" description="Disordered" evidence="1">
    <location>
        <begin position="1"/>
        <end position="58"/>
    </location>
</feature>
<dbReference type="STRING" id="991905.SL003B_3135"/>
<dbReference type="EMBL" id="CP002568">
    <property type="protein sequence ID" value="ADZ71558.1"/>
    <property type="molecule type" value="Genomic_DNA"/>
</dbReference>
<dbReference type="Proteomes" id="UP000008130">
    <property type="component" value="Chromosome"/>
</dbReference>
<name>F2IWY1_POLGS</name>
<evidence type="ECO:0000256" key="1">
    <source>
        <dbReference type="SAM" id="MobiDB-lite"/>
    </source>
</evidence>
<dbReference type="KEGG" id="pgv:SL003B_3135"/>
<sequence>MRGTDATDNPSHFHTPSSTVALLPGSMTERKHPRSASVRNPSSGLLLRPVVTTPGRGRQWGRRLEAATAYRQI</sequence>
<dbReference type="HOGENOM" id="CLU_2701632_0_0_5"/>
<gene>
    <name evidence="2" type="ordered locus">SL003B_3135</name>
</gene>
<accession>F2IWY1</accession>
<reference evidence="2 3" key="1">
    <citation type="journal article" date="2011" name="J. Bacteriol.">
        <title>Complete genome sequence of Polymorphum gilvum SL003B-26A1T, a crude oil-degrading bacterium from oil-polluted saline soil.</title>
        <authorList>
            <person name="Li S.G."/>
            <person name="Tang Y.Q."/>
            <person name="Nie Y."/>
            <person name="Cai M."/>
            <person name="Wu X.L."/>
        </authorList>
    </citation>
    <scope>NUCLEOTIDE SEQUENCE [LARGE SCALE GENOMIC DNA]</scope>
    <source>
        <strain evidence="3">LMG 25793 / CGMCC 1.9160 / SL003B-26A1</strain>
    </source>
</reference>
<feature type="compositionally biased region" description="Polar residues" evidence="1">
    <location>
        <begin position="1"/>
        <end position="20"/>
    </location>
</feature>